<feature type="domain" description="MaoC-like" evidence="2">
    <location>
        <begin position="12"/>
        <end position="115"/>
    </location>
</feature>
<dbReference type="AlphaFoldDB" id="A0A4V1RK84"/>
<dbReference type="InterPro" id="IPR039375">
    <property type="entry name" value="NodN-like"/>
</dbReference>
<dbReference type="PANTHER" id="PTHR42993:SF1">
    <property type="entry name" value="MAOC-LIKE DEHYDRATASE DOMAIN-CONTAINING PROTEIN"/>
    <property type="match status" value="1"/>
</dbReference>
<comment type="similarity">
    <text evidence="1">Belongs to the enoyl-CoA hydratase/isomerase family.</text>
</comment>
<organism evidence="3 4">
    <name type="scientific">Nocardioides glacieisoli</name>
    <dbReference type="NCBI Taxonomy" id="1168730"/>
    <lineage>
        <taxon>Bacteria</taxon>
        <taxon>Bacillati</taxon>
        <taxon>Actinomycetota</taxon>
        <taxon>Actinomycetes</taxon>
        <taxon>Propionibacteriales</taxon>
        <taxon>Nocardioidaceae</taxon>
        <taxon>Nocardioides</taxon>
    </lineage>
</organism>
<evidence type="ECO:0000256" key="1">
    <source>
        <dbReference type="ARBA" id="ARBA00005254"/>
    </source>
</evidence>
<dbReference type="SUPFAM" id="SSF54637">
    <property type="entry name" value="Thioesterase/thiol ester dehydrase-isomerase"/>
    <property type="match status" value="1"/>
</dbReference>
<dbReference type="PANTHER" id="PTHR42993">
    <property type="entry name" value="MAOC-LIKE DEHYDRATASE DOMAIN-CONTAINING PROTEIN"/>
    <property type="match status" value="1"/>
</dbReference>
<dbReference type="Pfam" id="PF01575">
    <property type="entry name" value="MaoC_dehydratas"/>
    <property type="match status" value="1"/>
</dbReference>
<dbReference type="Proteomes" id="UP000291838">
    <property type="component" value="Unassembled WGS sequence"/>
</dbReference>
<reference evidence="3 4" key="1">
    <citation type="submission" date="2019-01" db="EMBL/GenBank/DDBJ databases">
        <title>Novel species of Nocardioides.</title>
        <authorList>
            <person name="Liu Q."/>
            <person name="Xin Y.-H."/>
        </authorList>
    </citation>
    <scope>NUCLEOTIDE SEQUENCE [LARGE SCALE GENOMIC DNA]</scope>
    <source>
        <strain evidence="3 4">HLT3-15</strain>
    </source>
</reference>
<dbReference type="InterPro" id="IPR002539">
    <property type="entry name" value="MaoC-like_dom"/>
</dbReference>
<evidence type="ECO:0000313" key="4">
    <source>
        <dbReference type="Proteomes" id="UP000291838"/>
    </source>
</evidence>
<protein>
    <submittedName>
        <fullName evidence="3">MaoC family dehydratase</fullName>
    </submittedName>
</protein>
<dbReference type="InterPro" id="IPR029069">
    <property type="entry name" value="HotDog_dom_sf"/>
</dbReference>
<proteinExistence type="inferred from homology"/>
<dbReference type="EMBL" id="SDWS01000003">
    <property type="protein sequence ID" value="RYB91392.1"/>
    <property type="molecule type" value="Genomic_DNA"/>
</dbReference>
<dbReference type="OrthoDB" id="9801735at2"/>
<dbReference type="Gene3D" id="3.10.129.10">
    <property type="entry name" value="Hotdog Thioesterase"/>
    <property type="match status" value="1"/>
</dbReference>
<evidence type="ECO:0000313" key="3">
    <source>
        <dbReference type="EMBL" id="RYB91392.1"/>
    </source>
</evidence>
<dbReference type="RefSeq" id="WP_129474641.1">
    <property type="nucleotide sequence ID" value="NZ_SDWS01000003.1"/>
</dbReference>
<name>A0A4V1RK84_9ACTN</name>
<dbReference type="CDD" id="cd03450">
    <property type="entry name" value="NodN"/>
    <property type="match status" value="1"/>
</dbReference>
<comment type="caution">
    <text evidence="3">The sequence shown here is derived from an EMBL/GenBank/DDBJ whole genome shotgun (WGS) entry which is preliminary data.</text>
</comment>
<keyword evidence="4" id="KW-1185">Reference proteome</keyword>
<evidence type="ECO:0000259" key="2">
    <source>
        <dbReference type="Pfam" id="PF01575"/>
    </source>
</evidence>
<gene>
    <name evidence="3" type="ORF">EUA06_08675</name>
</gene>
<accession>A0A4V1RK84</accession>
<sequence>MRTFTTLDDVAAASGSEIGTSEWLAVDQARIDAFADATLDHQWIHVDVEQAAAGPFGTTIAHGFLTLSLLPRFASQVFQLETPGARLNYGLEKVRFPNPVPVDSRLRSHVRFGEVRELPAGLQLIVEHTVEIEGHDKPACVAQHVVLLLA</sequence>